<protein>
    <submittedName>
        <fullName evidence="1">Uncharacterized protein</fullName>
    </submittedName>
</protein>
<comment type="caution">
    <text evidence="1">The sequence shown here is derived from an EMBL/GenBank/DDBJ whole genome shotgun (WGS) entry which is preliminary data.</text>
</comment>
<reference evidence="1 2" key="1">
    <citation type="journal article" date="2014" name="BMC Genomics">
        <title>Comparative genomics of the major fungal agents of human and animal Sporotrichosis: Sporothrix schenckii and Sporothrix brasiliensis.</title>
        <authorList>
            <person name="Teixeira M.M."/>
            <person name="de Almeida L.G."/>
            <person name="Kubitschek-Barreira P."/>
            <person name="Alves F.L."/>
            <person name="Kioshima E.S."/>
            <person name="Abadio A.K."/>
            <person name="Fernandes L."/>
            <person name="Derengowski L.S."/>
            <person name="Ferreira K.S."/>
            <person name="Souza R.C."/>
            <person name="Ruiz J.C."/>
            <person name="de Andrade N.C."/>
            <person name="Paes H.C."/>
            <person name="Nicola A.M."/>
            <person name="Albuquerque P."/>
            <person name="Gerber A.L."/>
            <person name="Martins V.P."/>
            <person name="Peconick L.D."/>
            <person name="Neto A.V."/>
            <person name="Chaucanez C.B."/>
            <person name="Silva P.A."/>
            <person name="Cunha O.L."/>
            <person name="de Oliveira F.F."/>
            <person name="dos Santos T.C."/>
            <person name="Barros A.L."/>
            <person name="Soares M.A."/>
            <person name="de Oliveira L.M."/>
            <person name="Marini M.M."/>
            <person name="Villalobos-Duno H."/>
            <person name="Cunha M.M."/>
            <person name="de Hoog S."/>
            <person name="da Silveira J.F."/>
            <person name="Henrissat B."/>
            <person name="Nino-Vega G.A."/>
            <person name="Cisalpino P.S."/>
            <person name="Mora-Montes H.M."/>
            <person name="Almeida S.R."/>
            <person name="Stajich J.E."/>
            <person name="Lopes-Bezerra L.M."/>
            <person name="Vasconcelos A.T."/>
            <person name="Felipe M.S."/>
        </authorList>
    </citation>
    <scope>NUCLEOTIDE SEQUENCE [LARGE SCALE GENOMIC DNA]</scope>
    <source>
        <strain evidence="1 2">1099-18</strain>
    </source>
</reference>
<dbReference type="EMBL" id="AXCR01000005">
    <property type="protein sequence ID" value="KJR87475.1"/>
    <property type="molecule type" value="Genomic_DNA"/>
</dbReference>
<organism evidence="1 2">
    <name type="scientific">Sporothrix schenckii 1099-18</name>
    <dbReference type="NCBI Taxonomy" id="1397361"/>
    <lineage>
        <taxon>Eukaryota</taxon>
        <taxon>Fungi</taxon>
        <taxon>Dikarya</taxon>
        <taxon>Ascomycota</taxon>
        <taxon>Pezizomycotina</taxon>
        <taxon>Sordariomycetes</taxon>
        <taxon>Sordariomycetidae</taxon>
        <taxon>Ophiostomatales</taxon>
        <taxon>Ophiostomataceae</taxon>
        <taxon>Sporothrix</taxon>
    </lineage>
</organism>
<evidence type="ECO:0000313" key="1">
    <source>
        <dbReference type="EMBL" id="KJR87475.1"/>
    </source>
</evidence>
<name>A0A0F2MF76_SPOSC</name>
<proteinExistence type="predicted"/>
<sequence>MREGANADSGEHKTVYIMPYRLALAPKLPNLVKKTDAAGLRRHASRMLGAIMSPEWRWNGACCIDALSCGKEQR</sequence>
<dbReference type="AlphaFoldDB" id="A0A0F2MF76"/>
<reference evidence="1 2" key="2">
    <citation type="journal article" date="2015" name="Eukaryot. Cell">
        <title>Asexual propagation of a virulent clone complex in a human and feline outbreak of sporotrichosis.</title>
        <authorList>
            <person name="Teixeira Mde M."/>
            <person name="Rodrigues A.M."/>
            <person name="Tsui C.K."/>
            <person name="de Almeida L.G."/>
            <person name="Van Diepeningen A.D."/>
            <person name="van den Ende B.G."/>
            <person name="Fernandes G.F."/>
            <person name="Kano R."/>
            <person name="Hamelin R.C."/>
            <person name="Lopes-Bezerra L.M."/>
            <person name="Vasconcelos A.T."/>
            <person name="de Hoog S."/>
            <person name="de Camargo Z.P."/>
            <person name="Felipe M.S."/>
        </authorList>
    </citation>
    <scope>NUCLEOTIDE SEQUENCE [LARGE SCALE GENOMIC DNA]</scope>
    <source>
        <strain evidence="1 2">1099-18</strain>
    </source>
</reference>
<dbReference type="GeneID" id="27664215"/>
<evidence type="ECO:0000313" key="2">
    <source>
        <dbReference type="Proteomes" id="UP000033710"/>
    </source>
</evidence>
<gene>
    <name evidence="1" type="ORF">SPSK_02041</name>
</gene>
<dbReference type="KEGG" id="ssck:SPSK_02041"/>
<dbReference type="VEuPathDB" id="FungiDB:SPSK_02041"/>
<dbReference type="RefSeq" id="XP_016590151.1">
    <property type="nucleotide sequence ID" value="XM_016728938.1"/>
</dbReference>
<dbReference type="Proteomes" id="UP000033710">
    <property type="component" value="Unassembled WGS sequence"/>
</dbReference>
<accession>A0A0F2MF76</accession>